<feature type="region of interest" description="Disordered" evidence="1">
    <location>
        <begin position="281"/>
        <end position="300"/>
    </location>
</feature>
<evidence type="ECO:0000313" key="2">
    <source>
        <dbReference type="EMBL" id="KAK9157105.1"/>
    </source>
</evidence>
<proteinExistence type="predicted"/>
<sequence length="300" mass="33049">MKPSLCYSSAALHSVKHKNDEPRNPEPQNISLASRFACRHPTHKSLHRVVVISSKSRIRPIDNAPRAVHRVAAAIAIAQDDLSCLGARRALADRFRQILAGVACFGSPAAAASFVADPLVMAHAAPPHRFFFWDAVVRAAQSVASLLLPLRTWPGRPRVSPPISPPSLEKSPDLCYATVQWSAIRRRPRAALLSPRHGRRVVLHHRIAPPSRDTAGRRSASSRRPELLSFLLSSPSRSLSLSTQGHTRPRPYSPEAIPPSYSQKFGLLRDSGLLRDLQAKNTSSVSSHQYMSGQHPRNIY</sequence>
<dbReference type="Proteomes" id="UP001419268">
    <property type="component" value="Unassembled WGS sequence"/>
</dbReference>
<protein>
    <submittedName>
        <fullName evidence="2">Uncharacterized protein</fullName>
    </submittedName>
</protein>
<feature type="region of interest" description="Disordered" evidence="1">
    <location>
        <begin position="237"/>
        <end position="259"/>
    </location>
</feature>
<comment type="caution">
    <text evidence="2">The sequence shown here is derived from an EMBL/GenBank/DDBJ whole genome shotgun (WGS) entry which is preliminary data.</text>
</comment>
<organism evidence="2 3">
    <name type="scientific">Stephania cephalantha</name>
    <dbReference type="NCBI Taxonomy" id="152367"/>
    <lineage>
        <taxon>Eukaryota</taxon>
        <taxon>Viridiplantae</taxon>
        <taxon>Streptophyta</taxon>
        <taxon>Embryophyta</taxon>
        <taxon>Tracheophyta</taxon>
        <taxon>Spermatophyta</taxon>
        <taxon>Magnoliopsida</taxon>
        <taxon>Ranunculales</taxon>
        <taxon>Menispermaceae</taxon>
        <taxon>Menispermoideae</taxon>
        <taxon>Cissampelideae</taxon>
        <taxon>Stephania</taxon>
    </lineage>
</organism>
<gene>
    <name evidence="2" type="ORF">Scep_003679</name>
</gene>
<accession>A0AAP0PVZ7</accession>
<evidence type="ECO:0000313" key="3">
    <source>
        <dbReference type="Proteomes" id="UP001419268"/>
    </source>
</evidence>
<name>A0AAP0PVZ7_9MAGN</name>
<dbReference type="AlphaFoldDB" id="A0AAP0PVZ7"/>
<feature type="compositionally biased region" description="Polar residues" evidence="1">
    <location>
        <begin position="281"/>
        <end position="292"/>
    </location>
</feature>
<keyword evidence="3" id="KW-1185">Reference proteome</keyword>
<dbReference type="EMBL" id="JBBNAG010000002">
    <property type="protein sequence ID" value="KAK9157105.1"/>
    <property type="molecule type" value="Genomic_DNA"/>
</dbReference>
<reference evidence="2 3" key="1">
    <citation type="submission" date="2024-01" db="EMBL/GenBank/DDBJ databases">
        <title>Genome assemblies of Stephania.</title>
        <authorList>
            <person name="Yang L."/>
        </authorList>
    </citation>
    <scope>NUCLEOTIDE SEQUENCE [LARGE SCALE GENOMIC DNA]</scope>
    <source>
        <strain evidence="2">JXDWG</strain>
        <tissue evidence="2">Leaf</tissue>
    </source>
</reference>
<evidence type="ECO:0000256" key="1">
    <source>
        <dbReference type="SAM" id="MobiDB-lite"/>
    </source>
</evidence>